<evidence type="ECO:0000256" key="1">
    <source>
        <dbReference type="SAM" id="MobiDB-lite"/>
    </source>
</evidence>
<dbReference type="AlphaFoldDB" id="A0A6J4RQL5"/>
<dbReference type="EMBL" id="CADCVL010000159">
    <property type="protein sequence ID" value="CAA9473692.1"/>
    <property type="molecule type" value="Genomic_DNA"/>
</dbReference>
<evidence type="ECO:0000313" key="2">
    <source>
        <dbReference type="EMBL" id="CAA9473692.1"/>
    </source>
</evidence>
<protein>
    <submittedName>
        <fullName evidence="2">Uncharacterized protein</fullName>
    </submittedName>
</protein>
<feature type="region of interest" description="Disordered" evidence="1">
    <location>
        <begin position="111"/>
        <end position="150"/>
    </location>
</feature>
<name>A0A6J4RQL5_9ACTN</name>
<feature type="non-terminal residue" evidence="2">
    <location>
        <position position="1"/>
    </location>
</feature>
<accession>A0A6J4RQL5</accession>
<reference evidence="2" key="1">
    <citation type="submission" date="2020-02" db="EMBL/GenBank/DDBJ databases">
        <authorList>
            <person name="Meier V. D."/>
        </authorList>
    </citation>
    <scope>NUCLEOTIDE SEQUENCE</scope>
    <source>
        <strain evidence="2">AVDCRST_MAG65</strain>
    </source>
</reference>
<gene>
    <name evidence="2" type="ORF">AVDCRST_MAG65-949</name>
</gene>
<organism evidence="2">
    <name type="scientific">uncultured Solirubrobacteraceae bacterium</name>
    <dbReference type="NCBI Taxonomy" id="1162706"/>
    <lineage>
        <taxon>Bacteria</taxon>
        <taxon>Bacillati</taxon>
        <taxon>Actinomycetota</taxon>
        <taxon>Thermoleophilia</taxon>
        <taxon>Solirubrobacterales</taxon>
        <taxon>Solirubrobacteraceae</taxon>
        <taxon>environmental samples</taxon>
    </lineage>
</organism>
<proteinExistence type="predicted"/>
<sequence>FAGAAPDGGTGLPISAVLARRALPAPALRQRRMGQQFEAILKAALSEPPAMRPATPGQLLERLELALEEEGTPTLAARPRAHAVERSGESSGRVAPLATRRTGVAAAHDAAVEDPPDGVNGSAGRVTPAEPVRPGGRASTDRVSRHHRTSRPALYGMRALAPAAAAAMLAGLVLAVSADEPAQPAAQTIPSSRQLAAGDMRISYPSTWQPARSGAVAARLSLTAPVALAPRPGVEAQPDSRLVAGMAALTGPSLLSPALERRLEGVMPEAVRLGEHEALRYRDVPLGGRDVDATLYAVPTTAGVATIACFSPRFIDTLAGQCESMATTMTLARADSLPLGPNVAYGRLVDGIVTRADSARWRGRAQLSYAKRSQGQGRRAAALAMTFRRSAARLAASGPQAGTAVIHEDLVGALRGVRNAYEALATAANRRDRPGYNAARRLVSEREAALSQALKRMSELGYRLRRI</sequence>